<keyword evidence="2" id="KW-1185">Reference proteome</keyword>
<dbReference type="AlphaFoldDB" id="A0A170PJ00"/>
<accession>A0A170PJ00</accession>
<dbReference type="EMBL" id="LN890655">
    <property type="protein sequence ID" value="CUS05177.2"/>
    <property type="molecule type" value="Genomic_DNA"/>
</dbReference>
<dbReference type="OrthoDB" id="162566at2"/>
<dbReference type="Gene3D" id="1.20.120.450">
    <property type="entry name" value="dinb family like domain"/>
    <property type="match status" value="1"/>
</dbReference>
<reference evidence="1" key="1">
    <citation type="submission" date="2016-01" db="EMBL/GenBank/DDBJ databases">
        <authorList>
            <person name="Mcilroy J.S."/>
            <person name="Karst M S."/>
            <person name="Albertsen M."/>
        </authorList>
    </citation>
    <scope>NUCLEOTIDE SEQUENCE</scope>
    <source>
        <strain evidence="1">Cfx-K</strain>
    </source>
</reference>
<protein>
    <recommendedName>
        <fullName evidence="3">DinB-like domain-containing protein</fullName>
    </recommendedName>
</protein>
<evidence type="ECO:0000313" key="2">
    <source>
        <dbReference type="Proteomes" id="UP000215027"/>
    </source>
</evidence>
<proteinExistence type="predicted"/>
<dbReference type="InterPro" id="IPR034660">
    <property type="entry name" value="DinB/YfiT-like"/>
</dbReference>
<evidence type="ECO:0000313" key="1">
    <source>
        <dbReference type="EMBL" id="CUS05177.2"/>
    </source>
</evidence>
<evidence type="ECO:0008006" key="3">
    <source>
        <dbReference type="Google" id="ProtNLM"/>
    </source>
</evidence>
<dbReference type="SUPFAM" id="SSF109854">
    <property type="entry name" value="DinB/YfiT-like putative metalloenzymes"/>
    <property type="match status" value="1"/>
</dbReference>
<dbReference type="Pfam" id="PF08020">
    <property type="entry name" value="DUF1706"/>
    <property type="match status" value="1"/>
</dbReference>
<sequence>MDRTELLNQVRAGRAELAEAMARFDRHDLTTPLLPNGWSIKDVIAHLGAWERRMVTLYDILRAGEIPQEPIDGDTMDQFNARAHEESQLLPLGIVQINELEAYQALVRIAETAPDADLFDPHRFAWTEGDPFYRFILVNTSEHYADHVPDLLAQHRHG</sequence>
<dbReference type="RefSeq" id="WP_157913225.1">
    <property type="nucleotide sequence ID" value="NZ_LN890655.1"/>
</dbReference>
<dbReference type="KEGG" id="pbf:CFX0092_A3299"/>
<name>A0A170PJ00_9CHLR</name>
<dbReference type="Proteomes" id="UP000215027">
    <property type="component" value="Chromosome I"/>
</dbReference>
<organism evidence="1 2">
    <name type="scientific">Candidatus Promineifilum breve</name>
    <dbReference type="NCBI Taxonomy" id="1806508"/>
    <lineage>
        <taxon>Bacteria</taxon>
        <taxon>Bacillati</taxon>
        <taxon>Chloroflexota</taxon>
        <taxon>Ardenticatenia</taxon>
        <taxon>Candidatus Promineifilales</taxon>
        <taxon>Candidatus Promineifilaceae</taxon>
        <taxon>Candidatus Promineifilum</taxon>
    </lineage>
</organism>
<dbReference type="InterPro" id="IPR012550">
    <property type="entry name" value="DUF1706"/>
</dbReference>
<gene>
    <name evidence="1" type="ORF">CFX0092_A3299</name>
</gene>